<organism evidence="2 3">
    <name type="scientific">Selenomonas ruminantium</name>
    <dbReference type="NCBI Taxonomy" id="971"/>
    <lineage>
        <taxon>Bacteria</taxon>
        <taxon>Bacillati</taxon>
        <taxon>Bacillota</taxon>
        <taxon>Negativicutes</taxon>
        <taxon>Selenomonadales</taxon>
        <taxon>Selenomonadaceae</taxon>
        <taxon>Selenomonas</taxon>
    </lineage>
</organism>
<feature type="transmembrane region" description="Helical" evidence="1">
    <location>
        <begin position="79"/>
        <end position="98"/>
    </location>
</feature>
<evidence type="ECO:0000313" key="2">
    <source>
        <dbReference type="EMBL" id="SFA82337.1"/>
    </source>
</evidence>
<keyword evidence="1" id="KW-1133">Transmembrane helix</keyword>
<accession>A0A1I0W1Z9</accession>
<dbReference type="AlphaFoldDB" id="A0A1I0W1Z9"/>
<dbReference type="EMBL" id="FOJX01000002">
    <property type="protein sequence ID" value="SFA82337.1"/>
    <property type="molecule type" value="Genomic_DNA"/>
</dbReference>
<dbReference type="Proteomes" id="UP000183843">
    <property type="component" value="Unassembled WGS sequence"/>
</dbReference>
<keyword evidence="1" id="KW-0812">Transmembrane</keyword>
<protein>
    <submittedName>
        <fullName evidence="2">Uncharacterized protein</fullName>
    </submittedName>
</protein>
<gene>
    <name evidence="2" type="ORF">SAMN05216587_10231</name>
</gene>
<evidence type="ECO:0000313" key="3">
    <source>
        <dbReference type="Proteomes" id="UP000183843"/>
    </source>
</evidence>
<keyword evidence="1" id="KW-0472">Membrane</keyword>
<evidence type="ECO:0000256" key="1">
    <source>
        <dbReference type="SAM" id="Phobius"/>
    </source>
</evidence>
<name>A0A1I0W1Z9_SELRU</name>
<sequence length="116" mass="13021">MCSSSWLLFGFRHSIHGMFYPVFYTFVVLRGAGAAAIYPNLCGTIMFQVGAVAKDIVHKSKILTPTASGHTSEFLNGDFIFHFVCIVFHFSSLLPVSITSGNFPIYYFHIHFSYLL</sequence>
<proteinExistence type="predicted"/>
<reference evidence="2 3" key="1">
    <citation type="submission" date="2016-10" db="EMBL/GenBank/DDBJ databases">
        <authorList>
            <person name="de Groot N.N."/>
        </authorList>
    </citation>
    <scope>NUCLEOTIDE SEQUENCE [LARGE SCALE GENOMIC DNA]</scope>
    <source>
        <strain evidence="2 3">L14</strain>
    </source>
</reference>
<feature type="transmembrane region" description="Helical" evidence="1">
    <location>
        <begin position="18"/>
        <end position="38"/>
    </location>
</feature>